<feature type="domain" description="DUF6533" evidence="2">
    <location>
        <begin position="20"/>
        <end position="100"/>
    </location>
</feature>
<evidence type="ECO:0000256" key="1">
    <source>
        <dbReference type="SAM" id="Phobius"/>
    </source>
</evidence>
<feature type="transmembrane region" description="Helical" evidence="1">
    <location>
        <begin position="212"/>
        <end position="235"/>
    </location>
</feature>
<proteinExistence type="predicted"/>
<sequence>MSASKALYSEVLYLQQFGFCQVASAAALLYDYRTSGIIFYICTSTVSSSTAAVLLFGSEVDFIWVGNVFLYSFFAPTFAKARDWNLVTFLYATVRYLGIFLILDTIFCLAWYETRTWVVYVFRTAMDIIMMKRIYVLSRAVPSRFLSSSKWVVATMVTAFIMKNAFSITLSLLALGPGSHLIYHEHDIAGTHVCGILVPKANILVSAQIPVLAFEVLVFGLAFTYFVAHVWGIWYANESKVWKVGDFLRILVRDSTIYFAIIAAATALDYGNLEASGPTVYAAISLALQNFLPFCFAPRLVINVKEHENRAHMGGVSGEELSTLVFNEDRLTQGTDRTEDPA</sequence>
<feature type="transmembrane region" description="Helical" evidence="1">
    <location>
        <begin position="86"/>
        <end position="112"/>
    </location>
</feature>
<evidence type="ECO:0000313" key="4">
    <source>
        <dbReference type="Proteomes" id="UP001194468"/>
    </source>
</evidence>
<evidence type="ECO:0000313" key="3">
    <source>
        <dbReference type="EMBL" id="KAF8431951.1"/>
    </source>
</evidence>
<reference evidence="3" key="2">
    <citation type="journal article" date="2020" name="Nat. Commun.">
        <title>Large-scale genome sequencing of mycorrhizal fungi provides insights into the early evolution of symbiotic traits.</title>
        <authorList>
            <person name="Miyauchi S."/>
            <person name="Kiss E."/>
            <person name="Kuo A."/>
            <person name="Drula E."/>
            <person name="Kohler A."/>
            <person name="Sanchez-Garcia M."/>
            <person name="Morin E."/>
            <person name="Andreopoulos B."/>
            <person name="Barry K.W."/>
            <person name="Bonito G."/>
            <person name="Buee M."/>
            <person name="Carver A."/>
            <person name="Chen C."/>
            <person name="Cichocki N."/>
            <person name="Clum A."/>
            <person name="Culley D."/>
            <person name="Crous P.W."/>
            <person name="Fauchery L."/>
            <person name="Girlanda M."/>
            <person name="Hayes R.D."/>
            <person name="Keri Z."/>
            <person name="LaButti K."/>
            <person name="Lipzen A."/>
            <person name="Lombard V."/>
            <person name="Magnuson J."/>
            <person name="Maillard F."/>
            <person name="Murat C."/>
            <person name="Nolan M."/>
            <person name="Ohm R.A."/>
            <person name="Pangilinan J."/>
            <person name="Pereira M.F."/>
            <person name="Perotto S."/>
            <person name="Peter M."/>
            <person name="Pfister S."/>
            <person name="Riley R."/>
            <person name="Sitrit Y."/>
            <person name="Stielow J.B."/>
            <person name="Szollosi G."/>
            <person name="Zifcakova L."/>
            <person name="Stursova M."/>
            <person name="Spatafora J.W."/>
            <person name="Tedersoo L."/>
            <person name="Vaario L.M."/>
            <person name="Yamada A."/>
            <person name="Yan M."/>
            <person name="Wang P."/>
            <person name="Xu J."/>
            <person name="Bruns T."/>
            <person name="Baldrian P."/>
            <person name="Vilgalys R."/>
            <person name="Dunand C."/>
            <person name="Henrissat B."/>
            <person name="Grigoriev I.V."/>
            <person name="Hibbett D."/>
            <person name="Nagy L.G."/>
            <person name="Martin F.M."/>
        </authorList>
    </citation>
    <scope>NUCLEOTIDE SEQUENCE</scope>
    <source>
        <strain evidence="3">BED1</strain>
    </source>
</reference>
<dbReference type="Pfam" id="PF20151">
    <property type="entry name" value="DUF6533"/>
    <property type="match status" value="1"/>
</dbReference>
<feature type="transmembrane region" description="Helical" evidence="1">
    <location>
        <begin position="118"/>
        <end position="138"/>
    </location>
</feature>
<gene>
    <name evidence="3" type="ORF">L210DRAFT_3650784</name>
</gene>
<accession>A0AAD4G9W9</accession>
<reference evidence="3" key="1">
    <citation type="submission" date="2019-10" db="EMBL/GenBank/DDBJ databases">
        <authorList>
            <consortium name="DOE Joint Genome Institute"/>
            <person name="Kuo A."/>
            <person name="Miyauchi S."/>
            <person name="Kiss E."/>
            <person name="Drula E."/>
            <person name="Kohler A."/>
            <person name="Sanchez-Garcia M."/>
            <person name="Andreopoulos B."/>
            <person name="Barry K.W."/>
            <person name="Bonito G."/>
            <person name="Buee M."/>
            <person name="Carver A."/>
            <person name="Chen C."/>
            <person name="Cichocki N."/>
            <person name="Clum A."/>
            <person name="Culley D."/>
            <person name="Crous P.W."/>
            <person name="Fauchery L."/>
            <person name="Girlanda M."/>
            <person name="Hayes R."/>
            <person name="Keri Z."/>
            <person name="LaButti K."/>
            <person name="Lipzen A."/>
            <person name="Lombard V."/>
            <person name="Magnuson J."/>
            <person name="Maillard F."/>
            <person name="Morin E."/>
            <person name="Murat C."/>
            <person name="Nolan M."/>
            <person name="Ohm R."/>
            <person name="Pangilinan J."/>
            <person name="Pereira M."/>
            <person name="Perotto S."/>
            <person name="Peter M."/>
            <person name="Riley R."/>
            <person name="Sitrit Y."/>
            <person name="Stielow B."/>
            <person name="Szollosi G."/>
            <person name="Zifcakova L."/>
            <person name="Stursova M."/>
            <person name="Spatafora J.W."/>
            <person name="Tedersoo L."/>
            <person name="Vaario L.-M."/>
            <person name="Yamada A."/>
            <person name="Yan M."/>
            <person name="Wang P."/>
            <person name="Xu J."/>
            <person name="Bruns T."/>
            <person name="Baldrian P."/>
            <person name="Vilgalys R."/>
            <person name="Henrissat B."/>
            <person name="Grigoriev I.V."/>
            <person name="Hibbett D."/>
            <person name="Nagy L.G."/>
            <person name="Martin F.M."/>
        </authorList>
    </citation>
    <scope>NUCLEOTIDE SEQUENCE</scope>
    <source>
        <strain evidence="3">BED1</strain>
    </source>
</reference>
<dbReference type="InterPro" id="IPR045340">
    <property type="entry name" value="DUF6533"/>
</dbReference>
<keyword evidence="1" id="KW-0812">Transmembrane</keyword>
<organism evidence="3 4">
    <name type="scientific">Boletus edulis BED1</name>
    <dbReference type="NCBI Taxonomy" id="1328754"/>
    <lineage>
        <taxon>Eukaryota</taxon>
        <taxon>Fungi</taxon>
        <taxon>Dikarya</taxon>
        <taxon>Basidiomycota</taxon>
        <taxon>Agaricomycotina</taxon>
        <taxon>Agaricomycetes</taxon>
        <taxon>Agaricomycetidae</taxon>
        <taxon>Boletales</taxon>
        <taxon>Boletineae</taxon>
        <taxon>Boletaceae</taxon>
        <taxon>Boletoideae</taxon>
        <taxon>Boletus</taxon>
    </lineage>
</organism>
<keyword evidence="1" id="KW-1133">Transmembrane helix</keyword>
<dbReference type="EMBL" id="WHUW01000045">
    <property type="protein sequence ID" value="KAF8431951.1"/>
    <property type="molecule type" value="Genomic_DNA"/>
</dbReference>
<name>A0AAD4G9W9_BOLED</name>
<feature type="transmembrane region" description="Helical" evidence="1">
    <location>
        <begin position="62"/>
        <end position="79"/>
    </location>
</feature>
<dbReference type="Proteomes" id="UP001194468">
    <property type="component" value="Unassembled WGS sequence"/>
</dbReference>
<dbReference type="AlphaFoldDB" id="A0AAD4G9W9"/>
<keyword evidence="4" id="KW-1185">Reference proteome</keyword>
<evidence type="ECO:0000259" key="2">
    <source>
        <dbReference type="Pfam" id="PF20151"/>
    </source>
</evidence>
<protein>
    <recommendedName>
        <fullName evidence="2">DUF6533 domain-containing protein</fullName>
    </recommendedName>
</protein>
<feature type="transmembrane region" description="Helical" evidence="1">
    <location>
        <begin position="150"/>
        <end position="175"/>
    </location>
</feature>
<feature type="transmembrane region" description="Helical" evidence="1">
    <location>
        <begin position="37"/>
        <end position="56"/>
    </location>
</feature>
<feature type="transmembrane region" description="Helical" evidence="1">
    <location>
        <begin position="280"/>
        <end position="302"/>
    </location>
</feature>
<keyword evidence="1" id="KW-0472">Membrane</keyword>
<comment type="caution">
    <text evidence="3">The sequence shown here is derived from an EMBL/GenBank/DDBJ whole genome shotgun (WGS) entry which is preliminary data.</text>
</comment>